<dbReference type="PANTHER" id="PTHR43477">
    <property type="entry name" value="DIHYDROANTICAPSIN 7-DEHYDROGENASE"/>
    <property type="match status" value="1"/>
</dbReference>
<keyword evidence="2" id="KW-0560">Oxidoreductase</keyword>
<dbReference type="GO" id="GO:0016491">
    <property type="term" value="F:oxidoreductase activity"/>
    <property type="evidence" value="ECO:0007669"/>
    <property type="project" value="UniProtKB-KW"/>
</dbReference>
<evidence type="ECO:0000256" key="2">
    <source>
        <dbReference type="ARBA" id="ARBA00023002"/>
    </source>
</evidence>
<dbReference type="SUPFAM" id="SSF51735">
    <property type="entry name" value="NAD(P)-binding Rossmann-fold domains"/>
    <property type="match status" value="1"/>
</dbReference>
<dbReference type="RefSeq" id="WP_089361282.1">
    <property type="nucleotide sequence ID" value="NZ_FZOG01000009.1"/>
</dbReference>
<dbReference type="EMBL" id="FZOG01000009">
    <property type="protein sequence ID" value="SNT06250.1"/>
    <property type="molecule type" value="Genomic_DNA"/>
</dbReference>
<evidence type="ECO:0000313" key="5">
    <source>
        <dbReference type="Proteomes" id="UP000242915"/>
    </source>
</evidence>
<dbReference type="CDD" id="cd05233">
    <property type="entry name" value="SDR_c"/>
    <property type="match status" value="1"/>
</dbReference>
<dbReference type="Proteomes" id="UP000242915">
    <property type="component" value="Unassembled WGS sequence"/>
</dbReference>
<protein>
    <submittedName>
        <fullName evidence="4">NAD(P)-dependent dehydrogenase, short-chain alcohol dehydrogenase family</fullName>
    </submittedName>
</protein>
<dbReference type="InterPro" id="IPR020904">
    <property type="entry name" value="Sc_DH/Rdtase_CS"/>
</dbReference>
<dbReference type="AlphaFoldDB" id="A0A239JKB5"/>
<dbReference type="InterPro" id="IPR036291">
    <property type="entry name" value="NAD(P)-bd_dom_sf"/>
</dbReference>
<dbReference type="PROSITE" id="PS00061">
    <property type="entry name" value="ADH_SHORT"/>
    <property type="match status" value="1"/>
</dbReference>
<dbReference type="PRINTS" id="PR00080">
    <property type="entry name" value="SDRFAMILY"/>
</dbReference>
<dbReference type="NCBIfam" id="NF005559">
    <property type="entry name" value="PRK07231.1"/>
    <property type="match status" value="1"/>
</dbReference>
<dbReference type="PRINTS" id="PR00081">
    <property type="entry name" value="GDHRDH"/>
</dbReference>
<evidence type="ECO:0000256" key="1">
    <source>
        <dbReference type="ARBA" id="ARBA00006484"/>
    </source>
</evidence>
<gene>
    <name evidence="4" type="ORF">SAMN05216255_4381</name>
</gene>
<dbReference type="PANTHER" id="PTHR43477:SF1">
    <property type="entry name" value="DIHYDROANTICAPSIN 7-DEHYDROGENASE"/>
    <property type="match status" value="1"/>
</dbReference>
<accession>A0A239JKB5</accession>
<dbReference type="Pfam" id="PF13561">
    <property type="entry name" value="adh_short_C2"/>
    <property type="match status" value="1"/>
</dbReference>
<reference evidence="5" key="1">
    <citation type="submission" date="2017-06" db="EMBL/GenBank/DDBJ databases">
        <authorList>
            <person name="Varghese N."/>
            <person name="Submissions S."/>
        </authorList>
    </citation>
    <scope>NUCLEOTIDE SEQUENCE [LARGE SCALE GENOMIC DNA]</scope>
    <source>
        <strain evidence="5">CIP 108523</strain>
    </source>
</reference>
<evidence type="ECO:0000313" key="4">
    <source>
        <dbReference type="EMBL" id="SNT06250.1"/>
    </source>
</evidence>
<dbReference type="InterPro" id="IPR051122">
    <property type="entry name" value="SDR_DHRS6-like"/>
</dbReference>
<proteinExistence type="inferred from homology"/>
<dbReference type="InterPro" id="IPR057326">
    <property type="entry name" value="KR_dom"/>
</dbReference>
<evidence type="ECO:0000259" key="3">
    <source>
        <dbReference type="SMART" id="SM00822"/>
    </source>
</evidence>
<name>A0A239JKB5_9PSED</name>
<feature type="domain" description="Ketoreductase" evidence="3">
    <location>
        <begin position="7"/>
        <end position="186"/>
    </location>
</feature>
<dbReference type="SMART" id="SM00822">
    <property type="entry name" value="PKS_KR"/>
    <property type="match status" value="1"/>
</dbReference>
<organism evidence="4 5">
    <name type="scientific">Pseudomonas segetis</name>
    <dbReference type="NCBI Taxonomy" id="298908"/>
    <lineage>
        <taxon>Bacteria</taxon>
        <taxon>Pseudomonadati</taxon>
        <taxon>Pseudomonadota</taxon>
        <taxon>Gammaproteobacteria</taxon>
        <taxon>Pseudomonadales</taxon>
        <taxon>Pseudomonadaceae</taxon>
        <taxon>Pseudomonas</taxon>
    </lineage>
</organism>
<dbReference type="Gene3D" id="3.40.50.720">
    <property type="entry name" value="NAD(P)-binding Rossmann-like Domain"/>
    <property type="match status" value="1"/>
</dbReference>
<dbReference type="InterPro" id="IPR002347">
    <property type="entry name" value="SDR_fam"/>
</dbReference>
<sequence length="249" mass="25958">MGKLNNKVAVITGGGSGIGLAIAQRFVEEGARVVISGRSESVLNDAVALMGSQATAVCADVSSADDIERLYQQVGQLHGRIDIVVANAGVIHPAPFESVTLEQFDSQFDINVRGLFLTTQKALPLLNDGGSIVLVSSIAHFKAIDGHCVYAAAKAAVRSFARSWAHDLKHRGIRVNCLSPGPVKTPIIGKMGIAPENLEAFENSVAAMIPLGRLGRPEELAAAALFLASSESSFVTGIDLCADGGLGQI</sequence>
<dbReference type="FunFam" id="3.40.50.720:FF:000084">
    <property type="entry name" value="Short-chain dehydrogenase reductase"/>
    <property type="match status" value="1"/>
</dbReference>
<comment type="similarity">
    <text evidence="1">Belongs to the short-chain dehydrogenases/reductases (SDR) family.</text>
</comment>
<keyword evidence="5" id="KW-1185">Reference proteome</keyword>